<accession>A0A8S2IRG1</accession>
<evidence type="ECO:0000256" key="3">
    <source>
        <dbReference type="ARBA" id="ARBA00022837"/>
    </source>
</evidence>
<dbReference type="InterPro" id="IPR002048">
    <property type="entry name" value="EF_hand_dom"/>
</dbReference>
<dbReference type="EMBL" id="CAJNOK010005724">
    <property type="protein sequence ID" value="CAF0982406.1"/>
    <property type="molecule type" value="Genomic_DNA"/>
</dbReference>
<dbReference type="InterPro" id="IPR018247">
    <property type="entry name" value="EF_Hand_1_Ca_BS"/>
</dbReference>
<dbReference type="Pfam" id="PF13202">
    <property type="entry name" value="EF-hand_5"/>
    <property type="match status" value="1"/>
</dbReference>
<dbReference type="Proteomes" id="UP000677228">
    <property type="component" value="Unassembled WGS sequence"/>
</dbReference>
<reference evidence="6" key="1">
    <citation type="submission" date="2021-02" db="EMBL/GenBank/DDBJ databases">
        <authorList>
            <person name="Nowell W R."/>
        </authorList>
    </citation>
    <scope>NUCLEOTIDE SEQUENCE</scope>
</reference>
<dbReference type="PANTHER" id="PTHR23055">
    <property type="entry name" value="CALCIUM BINDING PROTEINS"/>
    <property type="match status" value="1"/>
</dbReference>
<proteinExistence type="predicted"/>
<organism evidence="6 7">
    <name type="scientific">Didymodactylos carnosus</name>
    <dbReference type="NCBI Taxonomy" id="1234261"/>
    <lineage>
        <taxon>Eukaryota</taxon>
        <taxon>Metazoa</taxon>
        <taxon>Spiralia</taxon>
        <taxon>Gnathifera</taxon>
        <taxon>Rotifera</taxon>
        <taxon>Eurotatoria</taxon>
        <taxon>Bdelloidea</taxon>
        <taxon>Philodinida</taxon>
        <taxon>Philodinidae</taxon>
        <taxon>Didymodactylos</taxon>
    </lineage>
</organism>
<dbReference type="InterPro" id="IPR028846">
    <property type="entry name" value="Recoverin"/>
</dbReference>
<keyword evidence="2" id="KW-0677">Repeat</keyword>
<dbReference type="SUPFAM" id="SSF47473">
    <property type="entry name" value="EF-hand"/>
    <property type="match status" value="1"/>
</dbReference>
<dbReference type="PROSITE" id="PS50222">
    <property type="entry name" value="EF_HAND_2"/>
    <property type="match status" value="3"/>
</dbReference>
<feature type="domain" description="EF-hand" evidence="4">
    <location>
        <begin position="146"/>
        <end position="181"/>
    </location>
</feature>
<dbReference type="InterPro" id="IPR011992">
    <property type="entry name" value="EF-hand-dom_pair"/>
</dbReference>
<dbReference type="SMART" id="SM00054">
    <property type="entry name" value="EFh"/>
    <property type="match status" value="3"/>
</dbReference>
<keyword evidence="3" id="KW-0106">Calcium</keyword>
<keyword evidence="1" id="KW-0479">Metal-binding</keyword>
<dbReference type="CDD" id="cd00051">
    <property type="entry name" value="EFh"/>
    <property type="match status" value="2"/>
</dbReference>
<dbReference type="PROSITE" id="PS00018">
    <property type="entry name" value="EF_HAND_1"/>
    <property type="match status" value="3"/>
</dbReference>
<evidence type="ECO:0000313" key="5">
    <source>
        <dbReference type="EMBL" id="CAF0982406.1"/>
    </source>
</evidence>
<sequence>IFIISFIQAMGNSHDNKSHPKKIKRPKPLNDSQIKEIAQLTGFTSDQVKQLRAGFLNFYPTNGHADKFCEYVFNTFDSDGSGKVDFIEFLLATSLITQKDPVKKLEWAFTMYDRDKSGSISRKEMKKIMDSIFDLLGEDKNGTEHSVAATVDQIYSKMDINGDNKLSKEEFVNGCLADDYLRRLLAPGSN</sequence>
<dbReference type="EMBL" id="CAJOBA010005730">
    <property type="protein sequence ID" value="CAF3752921.1"/>
    <property type="molecule type" value="Genomic_DNA"/>
</dbReference>
<dbReference type="FunFam" id="1.10.238.10:FF:000083">
    <property type="entry name" value="guanylyl cyclase-activating protein 1"/>
    <property type="match status" value="1"/>
</dbReference>
<dbReference type="GO" id="GO:0005509">
    <property type="term" value="F:calcium ion binding"/>
    <property type="evidence" value="ECO:0007669"/>
    <property type="project" value="InterPro"/>
</dbReference>
<evidence type="ECO:0000256" key="2">
    <source>
        <dbReference type="ARBA" id="ARBA00022737"/>
    </source>
</evidence>
<dbReference type="PANTHER" id="PTHR23055:SF69">
    <property type="entry name" value="NEURONAL CALCIUM SENSOR 2"/>
    <property type="match status" value="1"/>
</dbReference>
<evidence type="ECO:0000259" key="4">
    <source>
        <dbReference type="PROSITE" id="PS50222"/>
    </source>
</evidence>
<dbReference type="Proteomes" id="UP000682733">
    <property type="component" value="Unassembled WGS sequence"/>
</dbReference>
<feature type="domain" description="EF-hand" evidence="4">
    <location>
        <begin position="64"/>
        <end position="99"/>
    </location>
</feature>
<gene>
    <name evidence="5" type="ORF">OVA965_LOCUS13655</name>
    <name evidence="6" type="ORF">TMI583_LOCUS13658</name>
</gene>
<protein>
    <recommendedName>
        <fullName evidence="4">EF-hand domain-containing protein</fullName>
    </recommendedName>
</protein>
<evidence type="ECO:0000313" key="7">
    <source>
        <dbReference type="Proteomes" id="UP000682733"/>
    </source>
</evidence>
<dbReference type="AlphaFoldDB" id="A0A8S2IRG1"/>
<evidence type="ECO:0000313" key="6">
    <source>
        <dbReference type="EMBL" id="CAF3752921.1"/>
    </source>
</evidence>
<feature type="non-terminal residue" evidence="6">
    <location>
        <position position="1"/>
    </location>
</feature>
<feature type="domain" description="EF-hand" evidence="4">
    <location>
        <begin position="100"/>
        <end position="135"/>
    </location>
</feature>
<evidence type="ECO:0000256" key="1">
    <source>
        <dbReference type="ARBA" id="ARBA00022723"/>
    </source>
</evidence>
<dbReference type="Pfam" id="PF13499">
    <property type="entry name" value="EF-hand_7"/>
    <property type="match status" value="1"/>
</dbReference>
<dbReference type="Gene3D" id="1.10.238.10">
    <property type="entry name" value="EF-hand"/>
    <property type="match status" value="1"/>
</dbReference>
<comment type="caution">
    <text evidence="6">The sequence shown here is derived from an EMBL/GenBank/DDBJ whole genome shotgun (WGS) entry which is preliminary data.</text>
</comment>
<name>A0A8S2IRG1_9BILA</name>